<dbReference type="GO" id="GO:0071244">
    <property type="term" value="P:cellular response to carbon dioxide"/>
    <property type="evidence" value="ECO:0007669"/>
    <property type="project" value="TreeGrafter"/>
</dbReference>
<dbReference type="InParanoid" id="A0A0H2RXT0"/>
<dbReference type="SUPFAM" id="SSF53056">
    <property type="entry name" value="beta-carbonic anhydrase, cab"/>
    <property type="match status" value="1"/>
</dbReference>
<dbReference type="Pfam" id="PF00484">
    <property type="entry name" value="Pro_CA"/>
    <property type="match status" value="1"/>
</dbReference>
<accession>A0A0H2RXT0</accession>
<comment type="cofactor">
    <cofactor evidence="7">
        <name>Zn(2+)</name>
        <dbReference type="ChEBI" id="CHEBI:29105"/>
    </cofactor>
    <text evidence="7">Binds 1 zinc ion per subunit.</text>
</comment>
<evidence type="ECO:0000256" key="5">
    <source>
        <dbReference type="ARBA" id="ARBA00023239"/>
    </source>
</evidence>
<evidence type="ECO:0000256" key="3">
    <source>
        <dbReference type="ARBA" id="ARBA00022723"/>
    </source>
</evidence>
<keyword evidence="11" id="KW-1185">Reference proteome</keyword>
<feature type="binding site" evidence="7">
    <location>
        <position position="55"/>
    </location>
    <ligand>
        <name>Zn(2+)</name>
        <dbReference type="ChEBI" id="CHEBI:29105"/>
    </ligand>
</feature>
<evidence type="ECO:0000256" key="4">
    <source>
        <dbReference type="ARBA" id="ARBA00022833"/>
    </source>
</evidence>
<comment type="catalytic activity">
    <reaction evidence="6 8">
        <text>hydrogencarbonate + H(+) = CO2 + H2O</text>
        <dbReference type="Rhea" id="RHEA:10748"/>
        <dbReference type="ChEBI" id="CHEBI:15377"/>
        <dbReference type="ChEBI" id="CHEBI:15378"/>
        <dbReference type="ChEBI" id="CHEBI:16526"/>
        <dbReference type="ChEBI" id="CHEBI:17544"/>
        <dbReference type="EC" id="4.2.1.1"/>
    </reaction>
</comment>
<evidence type="ECO:0000313" key="10">
    <source>
        <dbReference type="EMBL" id="KLO16579.1"/>
    </source>
</evidence>
<name>A0A0H2RXT0_9AGAM</name>
<dbReference type="STRING" id="27342.A0A0H2RXT0"/>
<keyword evidence="3 7" id="KW-0479">Metal-binding</keyword>
<protein>
    <recommendedName>
        <fullName evidence="2 8">Carbonic anhydrase</fullName>
        <ecNumber evidence="2 8">4.2.1.1</ecNumber>
    </recommendedName>
    <alternativeName>
        <fullName evidence="8">Carbonate dehydratase</fullName>
    </alternativeName>
</protein>
<evidence type="ECO:0000256" key="9">
    <source>
        <dbReference type="SAM" id="MobiDB-lite"/>
    </source>
</evidence>
<comment type="function">
    <text evidence="8">Reversible hydration of carbon dioxide.</text>
</comment>
<dbReference type="InterPro" id="IPR036874">
    <property type="entry name" value="Carbonic_anhydrase_sf"/>
</dbReference>
<feature type="binding site" evidence="7">
    <location>
        <position position="114"/>
    </location>
    <ligand>
        <name>Zn(2+)</name>
        <dbReference type="ChEBI" id="CHEBI:29105"/>
    </ligand>
</feature>
<feature type="region of interest" description="Disordered" evidence="9">
    <location>
        <begin position="1"/>
        <end position="22"/>
    </location>
</feature>
<dbReference type="AlphaFoldDB" id="A0A0H2RXT0"/>
<gene>
    <name evidence="10" type="ORF">SCHPADRAFT_901378</name>
</gene>
<sequence length="212" mass="23803">MSTSEAHAHHSHHDDDHDRHFREVDPGSLLKRNRAWVEQRDMTQKPKVLWIGCSDSRVSESIATMSPPGVIFTQRNIANQFMLEDMNAQSVLEYAVTRVEDHGLGVDHVVVVGHTQCGGVKAAMEEAKSPHEESFKRHAHTTNLVKWLGPLVALVEQHPGSTEDEICELNVKAQMKNVKDALNLIDCAKNVRVHGWVYELHSGLLRDLEAKA</sequence>
<evidence type="ECO:0000313" key="11">
    <source>
        <dbReference type="Proteomes" id="UP000053477"/>
    </source>
</evidence>
<organism evidence="10 11">
    <name type="scientific">Schizopora paradoxa</name>
    <dbReference type="NCBI Taxonomy" id="27342"/>
    <lineage>
        <taxon>Eukaryota</taxon>
        <taxon>Fungi</taxon>
        <taxon>Dikarya</taxon>
        <taxon>Basidiomycota</taxon>
        <taxon>Agaricomycotina</taxon>
        <taxon>Agaricomycetes</taxon>
        <taxon>Hymenochaetales</taxon>
        <taxon>Schizoporaceae</taxon>
        <taxon>Schizopora</taxon>
    </lineage>
</organism>
<evidence type="ECO:0000256" key="1">
    <source>
        <dbReference type="ARBA" id="ARBA00006217"/>
    </source>
</evidence>
<feature type="binding site" evidence="7">
    <location>
        <position position="53"/>
    </location>
    <ligand>
        <name>Zn(2+)</name>
        <dbReference type="ChEBI" id="CHEBI:29105"/>
    </ligand>
</feature>
<dbReference type="PANTHER" id="PTHR11002">
    <property type="entry name" value="CARBONIC ANHYDRASE"/>
    <property type="match status" value="1"/>
</dbReference>
<evidence type="ECO:0000256" key="2">
    <source>
        <dbReference type="ARBA" id="ARBA00012925"/>
    </source>
</evidence>
<dbReference type="SMART" id="SM00947">
    <property type="entry name" value="Pro_CA"/>
    <property type="match status" value="1"/>
</dbReference>
<keyword evidence="4 7" id="KW-0862">Zinc</keyword>
<dbReference type="OrthoDB" id="10248475at2759"/>
<reference evidence="10 11" key="1">
    <citation type="submission" date="2015-04" db="EMBL/GenBank/DDBJ databases">
        <title>Complete genome sequence of Schizopora paradoxa KUC8140, a cosmopolitan wood degrader in East Asia.</title>
        <authorList>
            <consortium name="DOE Joint Genome Institute"/>
            <person name="Min B."/>
            <person name="Park H."/>
            <person name="Jang Y."/>
            <person name="Kim J.-J."/>
            <person name="Kim K.H."/>
            <person name="Pangilinan J."/>
            <person name="Lipzen A."/>
            <person name="Riley R."/>
            <person name="Grigoriev I.V."/>
            <person name="Spatafora J.W."/>
            <person name="Choi I.-G."/>
        </authorList>
    </citation>
    <scope>NUCLEOTIDE SEQUENCE [LARGE SCALE GENOMIC DNA]</scope>
    <source>
        <strain evidence="10 11">KUC8140</strain>
    </source>
</reference>
<feature type="binding site" evidence="7">
    <location>
        <position position="117"/>
    </location>
    <ligand>
        <name>Zn(2+)</name>
        <dbReference type="ChEBI" id="CHEBI:29105"/>
    </ligand>
</feature>
<dbReference type="EMBL" id="KQ085914">
    <property type="protein sequence ID" value="KLO16579.1"/>
    <property type="molecule type" value="Genomic_DNA"/>
</dbReference>
<comment type="similarity">
    <text evidence="1 8">Belongs to the beta-class carbonic anhydrase family.</text>
</comment>
<dbReference type="EC" id="4.2.1.1" evidence="2 8"/>
<proteinExistence type="inferred from homology"/>
<dbReference type="PANTHER" id="PTHR11002:SF76">
    <property type="entry name" value="CARBONIC ANHYDRASE"/>
    <property type="match status" value="1"/>
</dbReference>
<dbReference type="GO" id="GO:0034599">
    <property type="term" value="P:cellular response to oxidative stress"/>
    <property type="evidence" value="ECO:0007669"/>
    <property type="project" value="TreeGrafter"/>
</dbReference>
<dbReference type="GO" id="GO:0004089">
    <property type="term" value="F:carbonate dehydratase activity"/>
    <property type="evidence" value="ECO:0007669"/>
    <property type="project" value="UniProtKB-UniRule"/>
</dbReference>
<evidence type="ECO:0000256" key="7">
    <source>
        <dbReference type="PIRSR" id="PIRSR601765-1"/>
    </source>
</evidence>
<dbReference type="Gene3D" id="3.40.1050.10">
    <property type="entry name" value="Carbonic anhydrase"/>
    <property type="match status" value="1"/>
</dbReference>
<dbReference type="InterPro" id="IPR001765">
    <property type="entry name" value="Carbonic_anhydrase"/>
</dbReference>
<evidence type="ECO:0000256" key="6">
    <source>
        <dbReference type="ARBA" id="ARBA00048348"/>
    </source>
</evidence>
<dbReference type="GO" id="GO:0008270">
    <property type="term" value="F:zinc ion binding"/>
    <property type="evidence" value="ECO:0007669"/>
    <property type="project" value="UniProtKB-UniRule"/>
</dbReference>
<evidence type="ECO:0000256" key="8">
    <source>
        <dbReference type="RuleBase" id="RU003956"/>
    </source>
</evidence>
<keyword evidence="5 8" id="KW-0456">Lyase</keyword>
<dbReference type="Proteomes" id="UP000053477">
    <property type="component" value="Unassembled WGS sequence"/>
</dbReference>